<gene>
    <name evidence="1" type="ORF">FH972_021990</name>
</gene>
<accession>A0A5N6KRK5</accession>
<evidence type="ECO:0000313" key="2">
    <source>
        <dbReference type="Proteomes" id="UP000327013"/>
    </source>
</evidence>
<dbReference type="Proteomes" id="UP000327013">
    <property type="component" value="Unassembled WGS sequence"/>
</dbReference>
<keyword evidence="2" id="KW-1185">Reference proteome</keyword>
<dbReference type="AlphaFoldDB" id="A0A5N6KRK5"/>
<dbReference type="EMBL" id="VIBQ01000010">
    <property type="protein sequence ID" value="KAB8339054.1"/>
    <property type="molecule type" value="Genomic_DNA"/>
</dbReference>
<name>A0A5N6KRK5_9ROSI</name>
<reference evidence="1 2" key="1">
    <citation type="submission" date="2019-06" db="EMBL/GenBank/DDBJ databases">
        <title>A chromosomal-level reference genome of Carpinus fangiana (Coryloideae, Betulaceae).</title>
        <authorList>
            <person name="Yang X."/>
            <person name="Wang Z."/>
            <person name="Zhang L."/>
            <person name="Hao G."/>
            <person name="Liu J."/>
            <person name="Yang Y."/>
        </authorList>
    </citation>
    <scope>NUCLEOTIDE SEQUENCE [LARGE SCALE GENOMIC DNA]</scope>
    <source>
        <strain evidence="1">Cfa_2016G</strain>
        <tissue evidence="1">Leaf</tissue>
    </source>
</reference>
<protein>
    <submittedName>
        <fullName evidence="1">Uncharacterized protein</fullName>
    </submittedName>
</protein>
<proteinExistence type="predicted"/>
<evidence type="ECO:0000313" key="1">
    <source>
        <dbReference type="EMBL" id="KAB8339054.1"/>
    </source>
</evidence>
<organism evidence="1 2">
    <name type="scientific">Carpinus fangiana</name>
    <dbReference type="NCBI Taxonomy" id="176857"/>
    <lineage>
        <taxon>Eukaryota</taxon>
        <taxon>Viridiplantae</taxon>
        <taxon>Streptophyta</taxon>
        <taxon>Embryophyta</taxon>
        <taxon>Tracheophyta</taxon>
        <taxon>Spermatophyta</taxon>
        <taxon>Magnoliopsida</taxon>
        <taxon>eudicotyledons</taxon>
        <taxon>Gunneridae</taxon>
        <taxon>Pentapetalae</taxon>
        <taxon>rosids</taxon>
        <taxon>fabids</taxon>
        <taxon>Fagales</taxon>
        <taxon>Betulaceae</taxon>
        <taxon>Carpinus</taxon>
    </lineage>
</organism>
<comment type="caution">
    <text evidence="1">The sequence shown here is derived from an EMBL/GenBank/DDBJ whole genome shotgun (WGS) entry which is preliminary data.</text>
</comment>
<sequence length="76" mass="8593">MVQCRETVHVGSIYRALVIKQELHHGRGTNSGCSVQRQLTTLVLDSSSCTALYELFGHLKIILRGTEVERRLRGRN</sequence>